<gene>
    <name evidence="2" type="ORF">Cgig2_027462</name>
</gene>
<dbReference type="Proteomes" id="UP001153076">
    <property type="component" value="Unassembled WGS sequence"/>
</dbReference>
<dbReference type="EMBL" id="JAKOGI010000053">
    <property type="protein sequence ID" value="KAJ8446500.1"/>
    <property type="molecule type" value="Genomic_DNA"/>
</dbReference>
<sequence length="227" mass="24843">MTKGSSQSPGEPRVSERSLKGDDDLLPYLTGHRTGDGVCQGQPPLVCEGILKPLSEPAPFAFHGYCLEFDHIVAMQFAHTTYVPEMVQAIFYAMDKLKDAQASRLVETVYNPWSRPAVTSRLRDAPPLRVTRSSTQHPRPLPKDHLILYRSFDLGIAIECAQDSNIPEMLQAIFYIVVVNENVECRLRGAQASCSVNPPPDLASSSGPMEASGLSDAFPVSSDVEKA</sequence>
<evidence type="ECO:0000256" key="1">
    <source>
        <dbReference type="SAM" id="MobiDB-lite"/>
    </source>
</evidence>
<feature type="region of interest" description="Disordered" evidence="1">
    <location>
        <begin position="1"/>
        <end position="22"/>
    </location>
</feature>
<comment type="caution">
    <text evidence="2">The sequence shown here is derived from an EMBL/GenBank/DDBJ whole genome shotgun (WGS) entry which is preliminary data.</text>
</comment>
<evidence type="ECO:0000313" key="3">
    <source>
        <dbReference type="Proteomes" id="UP001153076"/>
    </source>
</evidence>
<name>A0A9Q1KP44_9CARY</name>
<feature type="compositionally biased region" description="Basic and acidic residues" evidence="1">
    <location>
        <begin position="13"/>
        <end position="22"/>
    </location>
</feature>
<organism evidence="2 3">
    <name type="scientific">Carnegiea gigantea</name>
    <dbReference type="NCBI Taxonomy" id="171969"/>
    <lineage>
        <taxon>Eukaryota</taxon>
        <taxon>Viridiplantae</taxon>
        <taxon>Streptophyta</taxon>
        <taxon>Embryophyta</taxon>
        <taxon>Tracheophyta</taxon>
        <taxon>Spermatophyta</taxon>
        <taxon>Magnoliopsida</taxon>
        <taxon>eudicotyledons</taxon>
        <taxon>Gunneridae</taxon>
        <taxon>Pentapetalae</taxon>
        <taxon>Caryophyllales</taxon>
        <taxon>Cactineae</taxon>
        <taxon>Cactaceae</taxon>
        <taxon>Cactoideae</taxon>
        <taxon>Echinocereeae</taxon>
        <taxon>Carnegiea</taxon>
    </lineage>
</organism>
<protein>
    <submittedName>
        <fullName evidence="2">Uncharacterized protein</fullName>
    </submittedName>
</protein>
<feature type="region of interest" description="Disordered" evidence="1">
    <location>
        <begin position="196"/>
        <end position="227"/>
    </location>
</feature>
<keyword evidence="3" id="KW-1185">Reference proteome</keyword>
<proteinExistence type="predicted"/>
<reference evidence="2" key="1">
    <citation type="submission" date="2022-04" db="EMBL/GenBank/DDBJ databases">
        <title>Carnegiea gigantea Genome sequencing and assembly v2.</title>
        <authorList>
            <person name="Copetti D."/>
            <person name="Sanderson M.J."/>
            <person name="Burquez A."/>
            <person name="Wojciechowski M.F."/>
        </authorList>
    </citation>
    <scope>NUCLEOTIDE SEQUENCE</scope>
    <source>
        <strain evidence="2">SGP5-SGP5p</strain>
        <tissue evidence="2">Aerial part</tissue>
    </source>
</reference>
<evidence type="ECO:0000313" key="2">
    <source>
        <dbReference type="EMBL" id="KAJ8446500.1"/>
    </source>
</evidence>
<dbReference type="AlphaFoldDB" id="A0A9Q1KP44"/>
<accession>A0A9Q1KP44</accession>